<feature type="transmembrane region" description="Helical" evidence="1">
    <location>
        <begin position="169"/>
        <end position="191"/>
    </location>
</feature>
<keyword evidence="1" id="KW-0472">Membrane</keyword>
<feature type="transmembrane region" description="Helical" evidence="1">
    <location>
        <begin position="145"/>
        <end position="163"/>
    </location>
</feature>
<protein>
    <submittedName>
        <fullName evidence="2">Uncharacterized protein</fullName>
    </submittedName>
</protein>
<reference evidence="2" key="1">
    <citation type="submission" date="2018-05" db="EMBL/GenBank/DDBJ databases">
        <authorList>
            <person name="Lanie J.A."/>
            <person name="Ng W.-L."/>
            <person name="Kazmierczak K.M."/>
            <person name="Andrzejewski T.M."/>
            <person name="Davidsen T.M."/>
            <person name="Wayne K.J."/>
            <person name="Tettelin H."/>
            <person name="Glass J.I."/>
            <person name="Rusch D."/>
            <person name="Podicherti R."/>
            <person name="Tsui H.-C.T."/>
            <person name="Winkler M.E."/>
        </authorList>
    </citation>
    <scope>NUCLEOTIDE SEQUENCE</scope>
</reference>
<proteinExistence type="predicted"/>
<feature type="transmembrane region" description="Helical" evidence="1">
    <location>
        <begin position="51"/>
        <end position="72"/>
    </location>
</feature>
<keyword evidence="1" id="KW-0812">Transmembrane</keyword>
<dbReference type="EMBL" id="UINC01121037">
    <property type="protein sequence ID" value="SVC95906.1"/>
    <property type="molecule type" value="Genomic_DNA"/>
</dbReference>
<gene>
    <name evidence="2" type="ORF">METZ01_LOCUS348760</name>
</gene>
<organism evidence="2">
    <name type="scientific">marine metagenome</name>
    <dbReference type="NCBI Taxonomy" id="408172"/>
    <lineage>
        <taxon>unclassified sequences</taxon>
        <taxon>metagenomes</taxon>
        <taxon>ecological metagenomes</taxon>
    </lineage>
</organism>
<feature type="transmembrane region" description="Helical" evidence="1">
    <location>
        <begin position="79"/>
        <end position="101"/>
    </location>
</feature>
<name>A0A382RE30_9ZZZZ</name>
<dbReference type="AlphaFoldDB" id="A0A382RE30"/>
<evidence type="ECO:0000313" key="2">
    <source>
        <dbReference type="EMBL" id="SVC95906.1"/>
    </source>
</evidence>
<keyword evidence="1" id="KW-1133">Transmembrane helix</keyword>
<sequence length="230" mass="25346">MLDILPKDQEMNQSALKRFALRSFLLFLAFTALVAIISVSTGSFGEVQLRILLTSLTISTASICAMSCAAFIERKDRTILGTAGIICSVAAALVIIFGIWFEPSEDTFWKLSITLVVAATAFAHTFLLILPLLDMNYRWTQQVSTASILLLSFLVVFAVWLEIDATSSYYRLLAVVAIVVGLVTLAIPILVKLGGRAESAKLELKLEQIEGDTYRDSKGNIYRVTEKKNE</sequence>
<feature type="transmembrane region" description="Helical" evidence="1">
    <location>
        <begin position="20"/>
        <end position="39"/>
    </location>
</feature>
<evidence type="ECO:0000256" key="1">
    <source>
        <dbReference type="SAM" id="Phobius"/>
    </source>
</evidence>
<feature type="transmembrane region" description="Helical" evidence="1">
    <location>
        <begin position="113"/>
        <end position="133"/>
    </location>
</feature>
<accession>A0A382RE30</accession>